<keyword evidence="2" id="KW-0288">FMN</keyword>
<evidence type="ECO:0000256" key="1">
    <source>
        <dbReference type="ARBA" id="ARBA00022630"/>
    </source>
</evidence>
<dbReference type="EMBL" id="JBGMDY010000008">
    <property type="protein sequence ID" value="KAL2326222.1"/>
    <property type="molecule type" value="Genomic_DNA"/>
</dbReference>
<dbReference type="SUPFAM" id="SSF51395">
    <property type="entry name" value="FMN-linked oxidoreductases"/>
    <property type="match status" value="1"/>
</dbReference>
<name>A0ABD1LRS1_9FABA</name>
<dbReference type="PANTHER" id="PTHR22893">
    <property type="entry name" value="NADH OXIDOREDUCTASE-RELATED"/>
    <property type="match status" value="1"/>
</dbReference>
<protein>
    <submittedName>
        <fullName evidence="4">Uncharacterized protein</fullName>
    </submittedName>
</protein>
<comment type="caution">
    <text evidence="4">The sequence shown here is derived from an EMBL/GenBank/DDBJ whole genome shotgun (WGS) entry which is preliminary data.</text>
</comment>
<evidence type="ECO:0000313" key="4">
    <source>
        <dbReference type="EMBL" id="KAL2326222.1"/>
    </source>
</evidence>
<reference evidence="4 5" key="1">
    <citation type="submission" date="2024-08" db="EMBL/GenBank/DDBJ databases">
        <title>Insights into the chromosomal genome structure of Flemingia macrophylla.</title>
        <authorList>
            <person name="Ding Y."/>
            <person name="Zhao Y."/>
            <person name="Bi W."/>
            <person name="Wu M."/>
            <person name="Zhao G."/>
            <person name="Gong Y."/>
            <person name="Li W."/>
            <person name="Zhang P."/>
        </authorList>
    </citation>
    <scope>NUCLEOTIDE SEQUENCE [LARGE SCALE GENOMIC DNA]</scope>
    <source>
        <strain evidence="4">DYQJB</strain>
        <tissue evidence="4">Leaf</tissue>
    </source>
</reference>
<evidence type="ECO:0000313" key="5">
    <source>
        <dbReference type="Proteomes" id="UP001603857"/>
    </source>
</evidence>
<accession>A0ABD1LRS1</accession>
<keyword evidence="1" id="KW-0285">Flavoprotein</keyword>
<dbReference type="Gene3D" id="3.20.20.70">
    <property type="entry name" value="Aldolase class I"/>
    <property type="match status" value="2"/>
</dbReference>
<dbReference type="Proteomes" id="UP001603857">
    <property type="component" value="Unassembled WGS sequence"/>
</dbReference>
<evidence type="ECO:0000256" key="2">
    <source>
        <dbReference type="ARBA" id="ARBA00022643"/>
    </source>
</evidence>
<organism evidence="4 5">
    <name type="scientific">Flemingia macrophylla</name>
    <dbReference type="NCBI Taxonomy" id="520843"/>
    <lineage>
        <taxon>Eukaryota</taxon>
        <taxon>Viridiplantae</taxon>
        <taxon>Streptophyta</taxon>
        <taxon>Embryophyta</taxon>
        <taxon>Tracheophyta</taxon>
        <taxon>Spermatophyta</taxon>
        <taxon>Magnoliopsida</taxon>
        <taxon>eudicotyledons</taxon>
        <taxon>Gunneridae</taxon>
        <taxon>Pentapetalae</taxon>
        <taxon>rosids</taxon>
        <taxon>fabids</taxon>
        <taxon>Fabales</taxon>
        <taxon>Fabaceae</taxon>
        <taxon>Papilionoideae</taxon>
        <taxon>50 kb inversion clade</taxon>
        <taxon>NPAAA clade</taxon>
        <taxon>indigoferoid/millettioid clade</taxon>
        <taxon>Phaseoleae</taxon>
        <taxon>Flemingia</taxon>
    </lineage>
</organism>
<dbReference type="AlphaFoldDB" id="A0ABD1LRS1"/>
<keyword evidence="3" id="KW-0521">NADP</keyword>
<proteinExistence type="predicted"/>
<evidence type="ECO:0000256" key="3">
    <source>
        <dbReference type="ARBA" id="ARBA00022857"/>
    </source>
</evidence>
<sequence>MNDLKRSAISQDNVTKVVLVPLQEICCNFFATKNSSTSYKNFIVKLLDSGEDYIKIKIKSIQEMFAVKANKHKNQLRIKLEHQGESGLRLKHLTICKIVLAPLFRARSYNNVPQPHAILYYSQRATKGGLLISEATAISPVDQKFMEHMGFLIDQFLKDQVNERTNKYGGSLENLATLH</sequence>
<dbReference type="PANTHER" id="PTHR22893:SF91">
    <property type="entry name" value="NADPH DEHYDROGENASE 2-RELATED"/>
    <property type="match status" value="1"/>
</dbReference>
<gene>
    <name evidence="4" type="ORF">Fmac_025280</name>
</gene>
<dbReference type="InterPro" id="IPR045247">
    <property type="entry name" value="Oye-like"/>
</dbReference>
<dbReference type="InterPro" id="IPR013785">
    <property type="entry name" value="Aldolase_TIM"/>
</dbReference>
<keyword evidence="5" id="KW-1185">Reference proteome</keyword>